<evidence type="ECO:0000259" key="1">
    <source>
        <dbReference type="PROSITE" id="PS50995"/>
    </source>
</evidence>
<dbReference type="GO" id="GO:0003700">
    <property type="term" value="F:DNA-binding transcription factor activity"/>
    <property type="evidence" value="ECO:0007669"/>
    <property type="project" value="InterPro"/>
</dbReference>
<dbReference type="Proteomes" id="UP000664167">
    <property type="component" value="Unassembled WGS sequence"/>
</dbReference>
<evidence type="ECO:0000313" key="2">
    <source>
        <dbReference type="EMBL" id="MBO0511410.1"/>
    </source>
</evidence>
<sequence>MPPEDRLGLDIKRAEQELIAAKSAAVKPAGLTVPQYAALLGLSGSPGISAAALARACLVTPQAMNVVLKNLQERGLVERTPHPWHGNVLETRLTREGSEAFTAADERAVAIERRIEGEFSAAERELLRSLLARAVSAIRDDGGA</sequence>
<dbReference type="PANTHER" id="PTHR33164:SF43">
    <property type="entry name" value="HTH-TYPE TRANSCRIPTIONAL REPRESSOR YETL"/>
    <property type="match status" value="1"/>
</dbReference>
<keyword evidence="3" id="KW-1185">Reference proteome</keyword>
<reference evidence="2" key="1">
    <citation type="submission" date="2021-03" db="EMBL/GenBank/DDBJ databases">
        <title>Streptomyces poriferae sp. nov., a novel marine sponge-derived Actinobacteria species with anti-MRSA activity.</title>
        <authorList>
            <person name="Sandoval-Powers M."/>
            <person name="Kralova S."/>
            <person name="Nguyen G.-S."/>
            <person name="Fawwal D."/>
            <person name="Degnes K."/>
            <person name="Klinkenberg G."/>
            <person name="Sletta H."/>
            <person name="Wentzel A."/>
            <person name="Liles M.R."/>
        </authorList>
    </citation>
    <scope>NUCLEOTIDE SEQUENCE</scope>
    <source>
        <strain evidence="2">DSM 41794</strain>
    </source>
</reference>
<dbReference type="Pfam" id="PF12802">
    <property type="entry name" value="MarR_2"/>
    <property type="match status" value="1"/>
</dbReference>
<evidence type="ECO:0000313" key="3">
    <source>
        <dbReference type="Proteomes" id="UP000664167"/>
    </source>
</evidence>
<dbReference type="SMART" id="SM00347">
    <property type="entry name" value="HTH_MARR"/>
    <property type="match status" value="1"/>
</dbReference>
<dbReference type="SUPFAM" id="SSF46785">
    <property type="entry name" value="Winged helix' DNA-binding domain"/>
    <property type="match status" value="1"/>
</dbReference>
<name>A0A939F6P8_9ACTN</name>
<organism evidence="2 3">
    <name type="scientific">Streptomyces beijiangensis</name>
    <dbReference type="NCBI Taxonomy" id="163361"/>
    <lineage>
        <taxon>Bacteria</taxon>
        <taxon>Bacillati</taxon>
        <taxon>Actinomycetota</taxon>
        <taxon>Actinomycetes</taxon>
        <taxon>Kitasatosporales</taxon>
        <taxon>Streptomycetaceae</taxon>
        <taxon>Streptomyces</taxon>
    </lineage>
</organism>
<dbReference type="InterPro" id="IPR036388">
    <property type="entry name" value="WH-like_DNA-bd_sf"/>
</dbReference>
<dbReference type="PROSITE" id="PS50995">
    <property type="entry name" value="HTH_MARR_2"/>
    <property type="match status" value="1"/>
</dbReference>
<dbReference type="InterPro" id="IPR039422">
    <property type="entry name" value="MarR/SlyA-like"/>
</dbReference>
<dbReference type="PANTHER" id="PTHR33164">
    <property type="entry name" value="TRANSCRIPTIONAL REGULATOR, MARR FAMILY"/>
    <property type="match status" value="1"/>
</dbReference>
<protein>
    <submittedName>
        <fullName evidence="2">MarR family transcriptional regulator</fullName>
    </submittedName>
</protein>
<proteinExistence type="predicted"/>
<dbReference type="GO" id="GO:0006950">
    <property type="term" value="P:response to stress"/>
    <property type="evidence" value="ECO:0007669"/>
    <property type="project" value="TreeGrafter"/>
</dbReference>
<dbReference type="InterPro" id="IPR036390">
    <property type="entry name" value="WH_DNA-bd_sf"/>
</dbReference>
<accession>A0A939F6P8</accession>
<dbReference type="AlphaFoldDB" id="A0A939F6P8"/>
<dbReference type="EMBL" id="JAFLRJ010000051">
    <property type="protein sequence ID" value="MBO0511410.1"/>
    <property type="molecule type" value="Genomic_DNA"/>
</dbReference>
<gene>
    <name evidence="2" type="ORF">J0695_06255</name>
</gene>
<dbReference type="InterPro" id="IPR000835">
    <property type="entry name" value="HTH_MarR-typ"/>
</dbReference>
<feature type="domain" description="HTH marR-type" evidence="1">
    <location>
        <begin position="4"/>
        <end position="136"/>
    </location>
</feature>
<comment type="caution">
    <text evidence="2">The sequence shown here is derived from an EMBL/GenBank/DDBJ whole genome shotgun (WGS) entry which is preliminary data.</text>
</comment>
<dbReference type="RefSeq" id="WP_206960839.1">
    <property type="nucleotide sequence ID" value="NZ_BAAAJJ010000002.1"/>
</dbReference>
<dbReference type="Gene3D" id="1.10.10.10">
    <property type="entry name" value="Winged helix-like DNA-binding domain superfamily/Winged helix DNA-binding domain"/>
    <property type="match status" value="1"/>
</dbReference>